<dbReference type="OrthoDB" id="6158498at2759"/>
<keyword evidence="2" id="KW-1185">Reference proteome</keyword>
<sequence length="185" mass="19737">MEPSFSNVQAEGQTFQNIKVARHQSCVHQSQSPGAVSHLVASASSPSLLSGCSDSSTPTGASIEKHIHAHHVQVTDAPLLCQTEVASNQTSFPSSPLPLPEGDPPASVFLTPSSSRHSHGRPVSAPPHHLERISGMLLRLVGDHYLCTTCGRQLRGIGDELTLETSLHRILSSHDLSDIARFTDS</sequence>
<evidence type="ECO:0000313" key="1">
    <source>
        <dbReference type="EMBL" id="CAG5125940.1"/>
    </source>
</evidence>
<dbReference type="AlphaFoldDB" id="A0A8S3ZDV6"/>
<dbReference type="EMBL" id="CAJHNH020002212">
    <property type="protein sequence ID" value="CAG5125940.1"/>
    <property type="molecule type" value="Genomic_DNA"/>
</dbReference>
<protein>
    <submittedName>
        <fullName evidence="1">Uncharacterized protein</fullName>
    </submittedName>
</protein>
<accession>A0A8S3ZDV6</accession>
<reference evidence="1" key="1">
    <citation type="submission" date="2021-04" db="EMBL/GenBank/DDBJ databases">
        <authorList>
            <consortium name="Molecular Ecology Group"/>
        </authorList>
    </citation>
    <scope>NUCLEOTIDE SEQUENCE</scope>
</reference>
<organism evidence="1 2">
    <name type="scientific">Candidula unifasciata</name>
    <dbReference type="NCBI Taxonomy" id="100452"/>
    <lineage>
        <taxon>Eukaryota</taxon>
        <taxon>Metazoa</taxon>
        <taxon>Spiralia</taxon>
        <taxon>Lophotrochozoa</taxon>
        <taxon>Mollusca</taxon>
        <taxon>Gastropoda</taxon>
        <taxon>Heterobranchia</taxon>
        <taxon>Euthyneura</taxon>
        <taxon>Panpulmonata</taxon>
        <taxon>Eupulmonata</taxon>
        <taxon>Stylommatophora</taxon>
        <taxon>Helicina</taxon>
        <taxon>Helicoidea</taxon>
        <taxon>Geomitridae</taxon>
        <taxon>Candidula</taxon>
    </lineage>
</organism>
<evidence type="ECO:0000313" key="2">
    <source>
        <dbReference type="Proteomes" id="UP000678393"/>
    </source>
</evidence>
<gene>
    <name evidence="1" type="ORF">CUNI_LOCUS11498</name>
</gene>
<comment type="caution">
    <text evidence="1">The sequence shown here is derived from an EMBL/GenBank/DDBJ whole genome shotgun (WGS) entry which is preliminary data.</text>
</comment>
<proteinExistence type="predicted"/>
<dbReference type="Proteomes" id="UP000678393">
    <property type="component" value="Unassembled WGS sequence"/>
</dbReference>
<name>A0A8S3ZDV6_9EUPU</name>